<dbReference type="GO" id="GO:0016787">
    <property type="term" value="F:hydrolase activity"/>
    <property type="evidence" value="ECO:0007669"/>
    <property type="project" value="UniProtKB-KW"/>
</dbReference>
<keyword evidence="5" id="KW-0539">Nucleus</keyword>
<evidence type="ECO:0000256" key="4">
    <source>
        <dbReference type="ARBA" id="ARBA00022801"/>
    </source>
</evidence>
<sequence>MEETVAGTIGNIFSGADKEVLVEVVRLIQKQGLNGCRGNWKEFLNSYDRKFGDSLSDPSKRSVDVLVAFLKSFNQTKDLMFIGKLFRYLRDQKASEKYIKNSMDEESPEQRLVRLTMEHPQYRRHYSCDSYDKDWIIIPLGDMSKERKPKYMLSVDCEMVLCDDGTEEVVKVCVVDKKLMVKLKKLVNPKKSVADYRTEITGVSAEDLVGVTCSLVDIQGFMEKLLKHGTILVGHSVHNDLRALKIAHARVIDTSYIFKYSEVRPTYTPSLNSLCKTVLGYEVRKENEPHDCRKDAEAAMRLVLAKLEHGFDDPIKIVKRVPDFSHAMLLHRIPVDVPCQELKKVFPQDFTVEIKADLKVRGHFYSTRAIFKDASEASNVFQRIEGPEKKDSEGRPQKLVYLKLSTGQITSFYVCKISSSSPPEDSKRQRTSSFIGPEGRTCSSESCKHANEIIRLKQELSAREDEILNLQKILADLTGEH</sequence>
<reference evidence="9 10" key="1">
    <citation type="journal article" date="2024" name="Plant Biotechnol. J.">
        <title>Dendrobium thyrsiflorum genome and its molecular insights into genes involved in important horticultural traits.</title>
        <authorList>
            <person name="Chen B."/>
            <person name="Wang J.Y."/>
            <person name="Zheng P.J."/>
            <person name="Li K.L."/>
            <person name="Liang Y.M."/>
            <person name="Chen X.F."/>
            <person name="Zhang C."/>
            <person name="Zhao X."/>
            <person name="He X."/>
            <person name="Zhang G.Q."/>
            <person name="Liu Z.J."/>
            <person name="Xu Q."/>
        </authorList>
    </citation>
    <scope>NUCLEOTIDE SEQUENCE [LARGE SCALE GENOMIC DNA]</scope>
    <source>
        <strain evidence="9">GZMU011</strain>
    </source>
</reference>
<organism evidence="9 10">
    <name type="scientific">Dendrobium thyrsiflorum</name>
    <name type="common">Pinecone-like raceme dendrobium</name>
    <name type="synonym">Orchid</name>
    <dbReference type="NCBI Taxonomy" id="117978"/>
    <lineage>
        <taxon>Eukaryota</taxon>
        <taxon>Viridiplantae</taxon>
        <taxon>Streptophyta</taxon>
        <taxon>Embryophyta</taxon>
        <taxon>Tracheophyta</taxon>
        <taxon>Spermatophyta</taxon>
        <taxon>Magnoliopsida</taxon>
        <taxon>Liliopsida</taxon>
        <taxon>Asparagales</taxon>
        <taxon>Orchidaceae</taxon>
        <taxon>Epidendroideae</taxon>
        <taxon>Malaxideae</taxon>
        <taxon>Dendrobiinae</taxon>
        <taxon>Dendrobium</taxon>
    </lineage>
</organism>
<comment type="similarity">
    <text evidence="2">Belongs to the REXO1/REXO3 family.</text>
</comment>
<evidence type="ECO:0000256" key="7">
    <source>
        <dbReference type="SAM" id="MobiDB-lite"/>
    </source>
</evidence>
<dbReference type="FunFam" id="3.30.420.10:FF:000080">
    <property type="entry name" value="Small RNA degrading nuclease 3"/>
    <property type="match status" value="1"/>
</dbReference>
<dbReference type="GO" id="GO:0005634">
    <property type="term" value="C:nucleus"/>
    <property type="evidence" value="ECO:0007669"/>
    <property type="project" value="UniProtKB-SubCell"/>
</dbReference>
<name>A0ABD0USC7_DENTH</name>
<keyword evidence="10" id="KW-1185">Reference proteome</keyword>
<accession>A0ABD0USC7</accession>
<dbReference type="Proteomes" id="UP001552299">
    <property type="component" value="Unassembled WGS sequence"/>
</dbReference>
<dbReference type="SUPFAM" id="SSF53098">
    <property type="entry name" value="Ribonuclease H-like"/>
    <property type="match status" value="1"/>
</dbReference>
<evidence type="ECO:0000256" key="3">
    <source>
        <dbReference type="ARBA" id="ARBA00022722"/>
    </source>
</evidence>
<keyword evidence="4" id="KW-0378">Hydrolase</keyword>
<evidence type="ECO:0000259" key="8">
    <source>
        <dbReference type="SMART" id="SM00479"/>
    </source>
</evidence>
<dbReference type="InterPro" id="IPR013520">
    <property type="entry name" value="Ribonucl_H"/>
</dbReference>
<dbReference type="PANTHER" id="PTHR12801">
    <property type="entry name" value="RNA EXONUCLEASE REXO1 / RECO3 FAMILY MEMBER-RELATED"/>
    <property type="match status" value="1"/>
</dbReference>
<comment type="function">
    <text evidence="6">3'-5' exonuclease degrading single-stranded small RNAs.</text>
</comment>
<keyword evidence="3" id="KW-0540">Nuclease</keyword>
<dbReference type="PANTHER" id="PTHR12801:SF115">
    <property type="entry name" value="FI18136P1-RELATED"/>
    <property type="match status" value="1"/>
</dbReference>
<gene>
    <name evidence="9" type="ORF">M5K25_016105</name>
</gene>
<evidence type="ECO:0000256" key="1">
    <source>
        <dbReference type="ARBA" id="ARBA00004123"/>
    </source>
</evidence>
<comment type="caution">
    <text evidence="9">The sequence shown here is derived from an EMBL/GenBank/DDBJ whole genome shotgun (WGS) entry which is preliminary data.</text>
</comment>
<dbReference type="EMBL" id="JANQDX010000012">
    <property type="protein sequence ID" value="KAL0915670.1"/>
    <property type="molecule type" value="Genomic_DNA"/>
</dbReference>
<dbReference type="GO" id="GO:0004518">
    <property type="term" value="F:nuclease activity"/>
    <property type="evidence" value="ECO:0007669"/>
    <property type="project" value="UniProtKB-KW"/>
</dbReference>
<feature type="domain" description="Exonuclease" evidence="8">
    <location>
        <begin position="151"/>
        <end position="312"/>
    </location>
</feature>
<evidence type="ECO:0000256" key="2">
    <source>
        <dbReference type="ARBA" id="ARBA00006357"/>
    </source>
</evidence>
<dbReference type="AlphaFoldDB" id="A0ABD0USC7"/>
<feature type="region of interest" description="Disordered" evidence="7">
    <location>
        <begin position="418"/>
        <end position="441"/>
    </location>
</feature>
<dbReference type="SMART" id="SM00479">
    <property type="entry name" value="EXOIII"/>
    <property type="match status" value="1"/>
</dbReference>
<evidence type="ECO:0000313" key="9">
    <source>
        <dbReference type="EMBL" id="KAL0915670.1"/>
    </source>
</evidence>
<evidence type="ECO:0000256" key="6">
    <source>
        <dbReference type="ARBA" id="ARBA00053817"/>
    </source>
</evidence>
<proteinExistence type="inferred from homology"/>
<dbReference type="InterPro" id="IPR036397">
    <property type="entry name" value="RNaseH_sf"/>
</dbReference>
<comment type="subcellular location">
    <subcellularLocation>
        <location evidence="1">Nucleus</location>
    </subcellularLocation>
</comment>
<dbReference type="InterPro" id="IPR012337">
    <property type="entry name" value="RNaseH-like_sf"/>
</dbReference>
<evidence type="ECO:0000256" key="5">
    <source>
        <dbReference type="ARBA" id="ARBA00023242"/>
    </source>
</evidence>
<evidence type="ECO:0000313" key="10">
    <source>
        <dbReference type="Proteomes" id="UP001552299"/>
    </source>
</evidence>
<protein>
    <recommendedName>
        <fullName evidence="8">Exonuclease domain-containing protein</fullName>
    </recommendedName>
</protein>
<dbReference type="InterPro" id="IPR047021">
    <property type="entry name" value="REXO1/3/4-like"/>
</dbReference>
<dbReference type="Gene3D" id="3.30.420.10">
    <property type="entry name" value="Ribonuclease H-like superfamily/Ribonuclease H"/>
    <property type="match status" value="1"/>
</dbReference>